<accession>A0A0E9XYR8</accession>
<dbReference type="AlphaFoldDB" id="A0A0E9XYR8"/>
<name>A0A0E9XYR8_ANGAN</name>
<evidence type="ECO:0000313" key="1">
    <source>
        <dbReference type="EMBL" id="JAI07873.1"/>
    </source>
</evidence>
<reference evidence="1" key="1">
    <citation type="submission" date="2014-11" db="EMBL/GenBank/DDBJ databases">
        <authorList>
            <person name="Amaro Gonzalez C."/>
        </authorList>
    </citation>
    <scope>NUCLEOTIDE SEQUENCE</scope>
</reference>
<dbReference type="EMBL" id="GBXM01000705">
    <property type="protein sequence ID" value="JAI07873.1"/>
    <property type="molecule type" value="Transcribed_RNA"/>
</dbReference>
<organism evidence="1">
    <name type="scientific">Anguilla anguilla</name>
    <name type="common">European freshwater eel</name>
    <name type="synonym">Muraena anguilla</name>
    <dbReference type="NCBI Taxonomy" id="7936"/>
    <lineage>
        <taxon>Eukaryota</taxon>
        <taxon>Metazoa</taxon>
        <taxon>Chordata</taxon>
        <taxon>Craniata</taxon>
        <taxon>Vertebrata</taxon>
        <taxon>Euteleostomi</taxon>
        <taxon>Actinopterygii</taxon>
        <taxon>Neopterygii</taxon>
        <taxon>Teleostei</taxon>
        <taxon>Anguilliformes</taxon>
        <taxon>Anguillidae</taxon>
        <taxon>Anguilla</taxon>
    </lineage>
</organism>
<protein>
    <submittedName>
        <fullName evidence="1">Uncharacterized protein</fullName>
    </submittedName>
</protein>
<proteinExistence type="predicted"/>
<reference evidence="1" key="2">
    <citation type="journal article" date="2015" name="Fish Shellfish Immunol.">
        <title>Early steps in the European eel (Anguilla anguilla)-Vibrio vulnificus interaction in the gills: Role of the RtxA13 toxin.</title>
        <authorList>
            <person name="Callol A."/>
            <person name="Pajuelo D."/>
            <person name="Ebbesson L."/>
            <person name="Teles M."/>
            <person name="MacKenzie S."/>
            <person name="Amaro C."/>
        </authorList>
    </citation>
    <scope>NUCLEOTIDE SEQUENCE</scope>
</reference>
<sequence length="49" mass="5581">MSQRCYQMQCITTIDIVLGAVKVLRASSQNGWPHHLLGRPLGTDFFMMK</sequence>